<organism evidence="2 3">
    <name type="scientific">Rhizophagus irregularis (strain DAOM 181602 / DAOM 197198 / MUCL 43194)</name>
    <name type="common">Arbuscular mycorrhizal fungus</name>
    <name type="synonym">Glomus intraradices</name>
    <dbReference type="NCBI Taxonomy" id="747089"/>
    <lineage>
        <taxon>Eukaryota</taxon>
        <taxon>Fungi</taxon>
        <taxon>Fungi incertae sedis</taxon>
        <taxon>Mucoromycota</taxon>
        <taxon>Glomeromycotina</taxon>
        <taxon>Glomeromycetes</taxon>
        <taxon>Glomerales</taxon>
        <taxon>Glomeraceae</taxon>
        <taxon>Rhizophagus</taxon>
    </lineage>
</organism>
<sequence length="162" mass="18528">MSKSQPDLKDLSRQKLPQLDLTSPPKLNSKKGPLSQLDLTPSSRTIPQLNSTMPSEARYKWDLTRTTSTTPKLDSKVQSKRSNRHTYSRNKETNDYSNFQPVQNIKPVQNVQNAQSEKTGKITKIVETEVEELTLSPMYRIVKPVFKNVRQDDEIILDATLE</sequence>
<dbReference type="Proteomes" id="UP000018888">
    <property type="component" value="Unassembled WGS sequence"/>
</dbReference>
<accession>A0A2P4P9I8</accession>
<feature type="compositionally biased region" description="Polar residues" evidence="1">
    <location>
        <begin position="37"/>
        <end position="54"/>
    </location>
</feature>
<comment type="caution">
    <text evidence="2">The sequence shown here is derived from an EMBL/GenBank/DDBJ whole genome shotgun (WGS) entry which is preliminary data.</text>
</comment>
<keyword evidence="3" id="KW-1185">Reference proteome</keyword>
<dbReference type="EMBL" id="AUPC02000315">
    <property type="protein sequence ID" value="POG62062.1"/>
    <property type="molecule type" value="Genomic_DNA"/>
</dbReference>
<gene>
    <name evidence="2" type="ORF">GLOIN_2v1699196</name>
</gene>
<evidence type="ECO:0000256" key="1">
    <source>
        <dbReference type="SAM" id="MobiDB-lite"/>
    </source>
</evidence>
<feature type="compositionally biased region" description="Basic residues" evidence="1">
    <location>
        <begin position="78"/>
        <end position="88"/>
    </location>
</feature>
<feature type="region of interest" description="Disordered" evidence="1">
    <location>
        <begin position="1"/>
        <end position="100"/>
    </location>
</feature>
<dbReference type="VEuPathDB" id="FungiDB:RhiirFUN_009347"/>
<feature type="compositionally biased region" description="Basic and acidic residues" evidence="1">
    <location>
        <begin position="1"/>
        <end position="13"/>
    </location>
</feature>
<reference evidence="2 3" key="1">
    <citation type="journal article" date="2013" name="Proc. Natl. Acad. Sci. U.S.A.">
        <title>Genome of an arbuscular mycorrhizal fungus provides insight into the oldest plant symbiosis.</title>
        <authorList>
            <person name="Tisserant E."/>
            <person name="Malbreil M."/>
            <person name="Kuo A."/>
            <person name="Kohler A."/>
            <person name="Symeonidi A."/>
            <person name="Balestrini R."/>
            <person name="Charron P."/>
            <person name="Duensing N."/>
            <person name="Frei Dit Frey N."/>
            <person name="Gianinazzi-Pearson V."/>
            <person name="Gilbert L.B."/>
            <person name="Handa Y."/>
            <person name="Herr J.R."/>
            <person name="Hijri M."/>
            <person name="Koul R."/>
            <person name="Kawaguchi M."/>
            <person name="Krajinski F."/>
            <person name="Lammers P.J."/>
            <person name="Masclaux F.G."/>
            <person name="Murat C."/>
            <person name="Morin E."/>
            <person name="Ndikumana S."/>
            <person name="Pagni M."/>
            <person name="Petitpierre D."/>
            <person name="Requena N."/>
            <person name="Rosikiewicz P."/>
            <person name="Riley R."/>
            <person name="Saito K."/>
            <person name="San Clemente H."/>
            <person name="Shapiro H."/>
            <person name="van Tuinen D."/>
            <person name="Becard G."/>
            <person name="Bonfante P."/>
            <person name="Paszkowski U."/>
            <person name="Shachar-Hill Y.Y."/>
            <person name="Tuskan G.A."/>
            <person name="Young P.W."/>
            <person name="Sanders I.R."/>
            <person name="Henrissat B."/>
            <person name="Rensing S.A."/>
            <person name="Grigoriev I.V."/>
            <person name="Corradi N."/>
            <person name="Roux C."/>
            <person name="Martin F."/>
        </authorList>
    </citation>
    <scope>NUCLEOTIDE SEQUENCE [LARGE SCALE GENOMIC DNA]</scope>
    <source>
        <strain evidence="2 3">DAOM 197198</strain>
    </source>
</reference>
<name>A0A2P4P9I8_RHIID</name>
<evidence type="ECO:0000313" key="2">
    <source>
        <dbReference type="EMBL" id="POG62062.1"/>
    </source>
</evidence>
<evidence type="ECO:0000313" key="3">
    <source>
        <dbReference type="Proteomes" id="UP000018888"/>
    </source>
</evidence>
<protein>
    <submittedName>
        <fullName evidence="2">Uncharacterized protein</fullName>
    </submittedName>
</protein>
<dbReference type="AlphaFoldDB" id="A0A2P4P9I8"/>
<proteinExistence type="predicted"/>
<reference evidence="2 3" key="2">
    <citation type="journal article" date="2018" name="New Phytol.">
        <title>High intraspecific genome diversity in the model arbuscular mycorrhizal symbiont Rhizophagus irregularis.</title>
        <authorList>
            <person name="Chen E.C.H."/>
            <person name="Morin E."/>
            <person name="Beaudet D."/>
            <person name="Noel J."/>
            <person name="Yildirir G."/>
            <person name="Ndikumana S."/>
            <person name="Charron P."/>
            <person name="St-Onge C."/>
            <person name="Giorgi J."/>
            <person name="Kruger M."/>
            <person name="Marton T."/>
            <person name="Ropars J."/>
            <person name="Grigoriev I.V."/>
            <person name="Hainaut M."/>
            <person name="Henrissat B."/>
            <person name="Roux C."/>
            <person name="Martin F."/>
            <person name="Corradi N."/>
        </authorList>
    </citation>
    <scope>NUCLEOTIDE SEQUENCE [LARGE SCALE GENOMIC DNA]</scope>
    <source>
        <strain evidence="2 3">DAOM 197198</strain>
    </source>
</reference>